<comment type="caution">
    <text evidence="1">The sequence shown here is derived from an EMBL/GenBank/DDBJ whole genome shotgun (WGS) entry which is preliminary data.</text>
</comment>
<proteinExistence type="predicted"/>
<sequence length="256" mass="26599">MESPTRARLRRDLRRRATRRRALGVLSVCGAVVTAVSAALVLPDITGTTAAYVDHAYLNLGAAGGTPLGTETFDLKFRYRTGGAWSSGVGIDVSPWMDADQDGGVDVVRPVNCTNPLRPQADASGRDTCRAEIHVANFSPRLSSTLQVQVQPGAGSDAAAASAVRYAVYSAFPYSSSAAVHDLESSGRALGDTVTIRGSDPSTTLLGPAGSPGSRELGRLEFVFYLADQGPAANAAVVGKSVSLNITLHGRSVVSP</sequence>
<organism evidence="1 2">
    <name type="scientific">Leifsonia naganoensis</name>
    <dbReference type="NCBI Taxonomy" id="150025"/>
    <lineage>
        <taxon>Bacteria</taxon>
        <taxon>Bacillati</taxon>
        <taxon>Actinomycetota</taxon>
        <taxon>Actinomycetes</taxon>
        <taxon>Micrococcales</taxon>
        <taxon>Microbacteriaceae</taxon>
        <taxon>Leifsonia</taxon>
    </lineage>
</organism>
<name>A0A853DU25_9MICO</name>
<reference evidence="1 2" key="1">
    <citation type="submission" date="2020-07" db="EMBL/GenBank/DDBJ databases">
        <title>Sequencing the genomes of 1000 actinobacteria strains.</title>
        <authorList>
            <person name="Klenk H.-P."/>
        </authorList>
    </citation>
    <scope>NUCLEOTIDE SEQUENCE [LARGE SCALE GENOMIC DNA]</scope>
    <source>
        <strain evidence="1 2">DSM 15166</strain>
    </source>
</reference>
<protein>
    <submittedName>
        <fullName evidence="1">Uncharacterized protein</fullName>
    </submittedName>
</protein>
<dbReference type="EMBL" id="JACCHJ010000001">
    <property type="protein sequence ID" value="NYK09921.1"/>
    <property type="molecule type" value="Genomic_DNA"/>
</dbReference>
<evidence type="ECO:0000313" key="2">
    <source>
        <dbReference type="Proteomes" id="UP000521075"/>
    </source>
</evidence>
<keyword evidence="2" id="KW-1185">Reference proteome</keyword>
<dbReference type="Proteomes" id="UP000521075">
    <property type="component" value="Unassembled WGS sequence"/>
</dbReference>
<evidence type="ECO:0000313" key="1">
    <source>
        <dbReference type="EMBL" id="NYK09921.1"/>
    </source>
</evidence>
<dbReference type="RefSeq" id="WP_179700762.1">
    <property type="nucleotide sequence ID" value="NZ_BAAAHA010000011.1"/>
</dbReference>
<gene>
    <name evidence="1" type="ORF">HNR14_001802</name>
</gene>
<accession>A0A853DU25</accession>
<dbReference type="AlphaFoldDB" id="A0A853DU25"/>